<gene>
    <name evidence="1" type="ORF">EHE19_011300</name>
</gene>
<dbReference type="Proteomes" id="UP000306409">
    <property type="component" value="Chromosome"/>
</dbReference>
<reference evidence="1 2" key="1">
    <citation type="submission" date="2020-09" db="EMBL/GenBank/DDBJ databases">
        <title>Characterization and genome sequencing of Ruminiclostridium sp. nov. MA18.</title>
        <authorList>
            <person name="Rettenmaier R."/>
            <person name="Kowollik M.-L."/>
            <person name="Liebl W."/>
            <person name="Zverlov V."/>
        </authorList>
    </citation>
    <scope>NUCLEOTIDE SEQUENCE [LARGE SCALE GENOMIC DNA]</scope>
    <source>
        <strain evidence="1 2">MA18</strain>
    </source>
</reference>
<protein>
    <submittedName>
        <fullName evidence="1">Stage III sporulation protein AG</fullName>
    </submittedName>
</protein>
<organism evidence="1 2">
    <name type="scientific">Ruminiclostridium herbifermentans</name>
    <dbReference type="NCBI Taxonomy" id="2488810"/>
    <lineage>
        <taxon>Bacteria</taxon>
        <taxon>Bacillati</taxon>
        <taxon>Bacillota</taxon>
        <taxon>Clostridia</taxon>
        <taxon>Eubacteriales</taxon>
        <taxon>Oscillospiraceae</taxon>
        <taxon>Ruminiclostridium</taxon>
    </lineage>
</organism>
<dbReference type="AlphaFoldDB" id="A0A4U7JK34"/>
<keyword evidence="2" id="KW-1185">Reference proteome</keyword>
<proteinExistence type="predicted"/>
<name>A0A4U7JK34_9FIRM</name>
<dbReference type="KEGG" id="rher:EHE19_011300"/>
<dbReference type="EMBL" id="CP061336">
    <property type="protein sequence ID" value="QNU65514.1"/>
    <property type="molecule type" value="Genomic_DNA"/>
</dbReference>
<accession>A0A4U7JK34</accession>
<evidence type="ECO:0000313" key="1">
    <source>
        <dbReference type="EMBL" id="QNU65514.1"/>
    </source>
</evidence>
<evidence type="ECO:0000313" key="2">
    <source>
        <dbReference type="Proteomes" id="UP000306409"/>
    </source>
</evidence>
<sequence>MNMFKKLLEKAKGSVKKQGSKKIIEKAAIIALLGAMFLIAGSALFEKEPENNAINRTLVNASDAGLDAKAVSDTRDGSAETFNQSNKDPKSEMESKLQAILSKIKGAGKVDVMITFYTGNEYIPAVDVNTSENSTQEKDKEGGSRIVRQTDIENSTIYEEANGSKKPFIIKEIFPKVKGVVVVADGADDAEVKANLSKAAEALLDIAAHKIQVFERNGN</sequence>
<dbReference type="OrthoDB" id="1634070at2"/>